<name>A0ABQ5ISX0_9ASTR</name>
<gene>
    <name evidence="4" type="ORF">Tco_1113694</name>
</gene>
<protein>
    <submittedName>
        <fullName evidence="4">Retrovirus-related pol polyprotein from transposon TNT 1-94</fullName>
    </submittedName>
</protein>
<evidence type="ECO:0000313" key="5">
    <source>
        <dbReference type="Proteomes" id="UP001151760"/>
    </source>
</evidence>
<dbReference type="PANTHER" id="PTHR11439:SF495">
    <property type="entry name" value="REVERSE TRANSCRIPTASE, RNA-DEPENDENT DNA POLYMERASE-RELATED"/>
    <property type="match status" value="1"/>
</dbReference>
<evidence type="ECO:0000259" key="3">
    <source>
        <dbReference type="Pfam" id="PF07727"/>
    </source>
</evidence>
<dbReference type="PANTHER" id="PTHR11439">
    <property type="entry name" value="GAG-POL-RELATED RETROTRANSPOSON"/>
    <property type="match status" value="1"/>
</dbReference>
<dbReference type="Pfam" id="PF07727">
    <property type="entry name" value="RVT_2"/>
    <property type="match status" value="1"/>
</dbReference>
<comment type="caution">
    <text evidence="4">The sequence shown here is derived from an EMBL/GenBank/DDBJ whole genome shotgun (WGS) entry which is preliminary data.</text>
</comment>
<feature type="coiled-coil region" evidence="1">
    <location>
        <begin position="225"/>
        <end position="309"/>
    </location>
</feature>
<evidence type="ECO:0000313" key="4">
    <source>
        <dbReference type="EMBL" id="GJU03356.1"/>
    </source>
</evidence>
<dbReference type="InterPro" id="IPR013103">
    <property type="entry name" value="RVT_2"/>
</dbReference>
<dbReference type="Proteomes" id="UP001151760">
    <property type="component" value="Unassembled WGS sequence"/>
</dbReference>
<organism evidence="4 5">
    <name type="scientific">Tanacetum coccineum</name>
    <dbReference type="NCBI Taxonomy" id="301880"/>
    <lineage>
        <taxon>Eukaryota</taxon>
        <taxon>Viridiplantae</taxon>
        <taxon>Streptophyta</taxon>
        <taxon>Embryophyta</taxon>
        <taxon>Tracheophyta</taxon>
        <taxon>Spermatophyta</taxon>
        <taxon>Magnoliopsida</taxon>
        <taxon>eudicotyledons</taxon>
        <taxon>Gunneridae</taxon>
        <taxon>Pentapetalae</taxon>
        <taxon>asterids</taxon>
        <taxon>campanulids</taxon>
        <taxon>Asterales</taxon>
        <taxon>Asteraceae</taxon>
        <taxon>Asteroideae</taxon>
        <taxon>Anthemideae</taxon>
        <taxon>Anthemidinae</taxon>
        <taxon>Tanacetum</taxon>
    </lineage>
</organism>
<reference evidence="4" key="1">
    <citation type="journal article" date="2022" name="Int. J. Mol. Sci.">
        <title>Draft Genome of Tanacetum Coccineum: Genomic Comparison of Closely Related Tanacetum-Family Plants.</title>
        <authorList>
            <person name="Yamashiro T."/>
            <person name="Shiraishi A."/>
            <person name="Nakayama K."/>
            <person name="Satake H."/>
        </authorList>
    </citation>
    <scope>NUCLEOTIDE SEQUENCE</scope>
</reference>
<feature type="compositionally biased region" description="Basic and acidic residues" evidence="2">
    <location>
        <begin position="626"/>
        <end position="635"/>
    </location>
</feature>
<evidence type="ECO:0000256" key="2">
    <source>
        <dbReference type="SAM" id="MobiDB-lite"/>
    </source>
</evidence>
<dbReference type="EMBL" id="BQNB010021144">
    <property type="protein sequence ID" value="GJU03356.1"/>
    <property type="molecule type" value="Genomic_DNA"/>
</dbReference>
<keyword evidence="5" id="KW-1185">Reference proteome</keyword>
<reference evidence="4" key="2">
    <citation type="submission" date="2022-01" db="EMBL/GenBank/DDBJ databases">
        <authorList>
            <person name="Yamashiro T."/>
            <person name="Shiraishi A."/>
            <person name="Satake H."/>
            <person name="Nakayama K."/>
        </authorList>
    </citation>
    <scope>NUCLEOTIDE SEQUENCE</scope>
</reference>
<proteinExistence type="predicted"/>
<sequence>MYPPPHLSQPQISNSSVLPLQQYQSHMDHQTSSVPPIAYNLPQSSTQPMTEFPQMGSGLVVPVFNQGDDPIACLNKAMAFLTTVASSRFPSTDNQLRTSSNLRNQATNQDGRFIVQQESRQGWLNVIIVKVKDTWLGTQPKRPRIAAWFKEKAMLAEAQESGQILDEEQLAFLADLGIPNGQVVPTTIPNTTTFQTEDLDAYDSDSDDVSNAKAVQMANLSHYGLDVISEEKSNQEKNNKSLTDELKRYKERVNTFEQRLNINLSTREKMIDSQMNDMIKEKLALKQQIDSLKQNLSNQIKEKESLLQTFTVFKNESKEKESKYMDKEIDLEKKIKELGNIVYKVGQSAQIVHMLTKLQVLYDDTHKQYLGYQNPFYLKKAQWIKPTLYDGSVISSQHAASPVIDDEETLTLEEVSRSKMLAKQNDPMSKEKKVNTTPINYVELNRLFEYFGKCFIPQQELSDEQAFGLQTSHPNTDQSASSPVKIEAPKELPKVSLVNASLKNLKYHLSQFNTVVEKQITPNAITEGKWGEHIKSMREKDKEQKVKHDMDEIETINIDLEHNVAKLLSKNERLHKEIKHLKNIYKDQFNLIKKTRAFSKEHCDSLIAQLNSKSVENADLKAQIQEKVESSKKPDSNTPMLPFTGLKSSTSASRSQPTGNKKNDKISQTPSSDMKNKVEVQLKTPKQEIKVYIKRPKQIKTIASSKKAMIVESKNAKNSKANHSWGSNATHVPSSSSLVNDRLSRLFAACALGKSKKSSHQPKAEDTTQEKLYLLQMNLCGPMRDEAPDAIIKCIKNIQVRLNATVRNVRIDNGTEFVNQALCDFYENVGVKEPIPNALFDDPCHEPLHDVSTSQESSSNVQFSHSLLELIEPKNFKEAMLESSWIEAMQEEIHEFEVLQVWGLVPYPDKVMLIKFKWIFKVKKDEFGGVLKNKARLVSQGYRQEERIDFEESFAPVARIEAIHILVANAANKNMTIYQMDFKTSFLNVELKEEVYVSQPEGFVDQDNPSHVYKLKKSLYGLKQAPRACDSVDTPKVEKNKFDADLHGTPVDATHYRGMIGSLMYLTFSRPGLIYAICLCAQYQAKPTENHLNAVKRIFRYIKGNH</sequence>
<feature type="region of interest" description="Disordered" evidence="2">
    <location>
        <begin position="626"/>
        <end position="678"/>
    </location>
</feature>
<evidence type="ECO:0000256" key="1">
    <source>
        <dbReference type="SAM" id="Coils"/>
    </source>
</evidence>
<feature type="domain" description="Reverse transcriptase Ty1/copia-type" evidence="3">
    <location>
        <begin position="900"/>
        <end position="1043"/>
    </location>
</feature>
<accession>A0ABQ5ISX0</accession>
<feature type="coiled-coil region" evidence="1">
    <location>
        <begin position="557"/>
        <end position="584"/>
    </location>
</feature>
<keyword evidence="1" id="KW-0175">Coiled coil</keyword>
<feature type="compositionally biased region" description="Polar residues" evidence="2">
    <location>
        <begin position="646"/>
        <end position="673"/>
    </location>
</feature>